<evidence type="ECO:0000313" key="2">
    <source>
        <dbReference type="Proteomes" id="UP001196413"/>
    </source>
</evidence>
<comment type="caution">
    <text evidence="1">The sequence shown here is derived from an EMBL/GenBank/DDBJ whole genome shotgun (WGS) entry which is preliminary data.</text>
</comment>
<sequence>MEELLVPARVTRRSTGGGQVTDHKYRHGQLVERDVARCREQSVRMLASGQFGSHFFSAFATAAKMRAQM</sequence>
<dbReference type="AlphaFoldDB" id="A0AAD5WIS5"/>
<proteinExistence type="predicted"/>
<reference evidence="1" key="1">
    <citation type="submission" date="2021-06" db="EMBL/GenBank/DDBJ databases">
        <title>Parelaphostrongylus tenuis whole genome reference sequence.</title>
        <authorList>
            <person name="Garwood T.J."/>
            <person name="Larsen P.A."/>
            <person name="Fountain-Jones N.M."/>
            <person name="Garbe J.R."/>
            <person name="Macchietto M.G."/>
            <person name="Kania S.A."/>
            <person name="Gerhold R.W."/>
            <person name="Richards J.E."/>
            <person name="Wolf T.M."/>
        </authorList>
    </citation>
    <scope>NUCLEOTIDE SEQUENCE</scope>
    <source>
        <strain evidence="1">MNPRO001-30</strain>
        <tissue evidence="1">Meninges</tissue>
    </source>
</reference>
<name>A0AAD5WIS5_PARTN</name>
<evidence type="ECO:0000313" key="1">
    <source>
        <dbReference type="EMBL" id="KAJ1372034.1"/>
    </source>
</evidence>
<dbReference type="EMBL" id="JAHQIW010007085">
    <property type="protein sequence ID" value="KAJ1372034.1"/>
    <property type="molecule type" value="Genomic_DNA"/>
</dbReference>
<accession>A0AAD5WIS5</accession>
<gene>
    <name evidence="1" type="ORF">KIN20_034091</name>
</gene>
<protein>
    <submittedName>
        <fullName evidence="1">Uncharacterized protein</fullName>
    </submittedName>
</protein>
<dbReference type="Proteomes" id="UP001196413">
    <property type="component" value="Unassembled WGS sequence"/>
</dbReference>
<keyword evidence="2" id="KW-1185">Reference proteome</keyword>
<organism evidence="1 2">
    <name type="scientific">Parelaphostrongylus tenuis</name>
    <name type="common">Meningeal worm</name>
    <dbReference type="NCBI Taxonomy" id="148309"/>
    <lineage>
        <taxon>Eukaryota</taxon>
        <taxon>Metazoa</taxon>
        <taxon>Ecdysozoa</taxon>
        <taxon>Nematoda</taxon>
        <taxon>Chromadorea</taxon>
        <taxon>Rhabditida</taxon>
        <taxon>Rhabditina</taxon>
        <taxon>Rhabditomorpha</taxon>
        <taxon>Strongyloidea</taxon>
        <taxon>Metastrongylidae</taxon>
        <taxon>Parelaphostrongylus</taxon>
    </lineage>
</organism>